<dbReference type="eggNOG" id="COG0424">
    <property type="taxonomic scope" value="Bacteria"/>
</dbReference>
<dbReference type="STRING" id="391625.PPSIR1_13470"/>
<gene>
    <name evidence="5" type="ORF">PPSIR1_13470</name>
</gene>
<keyword evidence="3 4" id="KW-0546">Nucleotide metabolism</keyword>
<dbReference type="GO" id="GO:0036218">
    <property type="term" value="F:dTTP diphosphatase activity"/>
    <property type="evidence" value="ECO:0007669"/>
    <property type="project" value="RHEA"/>
</dbReference>
<evidence type="ECO:0000313" key="5">
    <source>
        <dbReference type="EMBL" id="EDM75657.1"/>
    </source>
</evidence>
<evidence type="ECO:0000256" key="1">
    <source>
        <dbReference type="ARBA" id="ARBA00001968"/>
    </source>
</evidence>
<feature type="site" description="Important for substrate specificity" evidence="4">
    <location>
        <position position="13"/>
    </location>
</feature>
<evidence type="ECO:0000256" key="2">
    <source>
        <dbReference type="ARBA" id="ARBA00022801"/>
    </source>
</evidence>
<sequence>MRPPLILASASPRRAELLARAGWERQLAPVDCDESWHPGETPVAYVQRVARAKAELAAARHGPTTSPTLLLAADTTVWLEGDGSAPPMAKPAERGEARAMLRSLTAGRAHHVTTACAFVELSTGAHSQLCETTEVRMRHLDDAAFEAFIGPYLDAGEWTDKAGGYAIQGLAAALVTGITGSYTSVVGLPLAQVVAHLEALSR</sequence>
<evidence type="ECO:0000256" key="4">
    <source>
        <dbReference type="HAMAP-Rule" id="MF_00528"/>
    </source>
</evidence>
<dbReference type="Pfam" id="PF02545">
    <property type="entry name" value="Maf"/>
    <property type="match status" value="1"/>
</dbReference>
<dbReference type="GO" id="GO:0005737">
    <property type="term" value="C:cytoplasm"/>
    <property type="evidence" value="ECO:0007669"/>
    <property type="project" value="UniProtKB-SubCell"/>
</dbReference>
<reference evidence="5 6" key="1">
    <citation type="submission" date="2007-06" db="EMBL/GenBank/DDBJ databases">
        <authorList>
            <person name="Shimkets L."/>
            <person name="Ferriera S."/>
            <person name="Johnson J."/>
            <person name="Kravitz S."/>
            <person name="Beeson K."/>
            <person name="Sutton G."/>
            <person name="Rogers Y.-H."/>
            <person name="Friedman R."/>
            <person name="Frazier M."/>
            <person name="Venter J.C."/>
        </authorList>
    </citation>
    <scope>NUCLEOTIDE SEQUENCE [LARGE SCALE GENOMIC DNA]</scope>
    <source>
        <strain evidence="5 6">SIR-1</strain>
    </source>
</reference>
<dbReference type="CDD" id="cd00555">
    <property type="entry name" value="Maf"/>
    <property type="match status" value="1"/>
</dbReference>
<feature type="active site" description="Proton acceptor" evidence="4">
    <location>
        <position position="74"/>
    </location>
</feature>
<keyword evidence="2 4" id="KW-0378">Hydrolase</keyword>
<dbReference type="PIRSF" id="PIRSF006305">
    <property type="entry name" value="Maf"/>
    <property type="match status" value="1"/>
</dbReference>
<comment type="similarity">
    <text evidence="4">Belongs to the Maf family. YhdE subfamily.</text>
</comment>
<evidence type="ECO:0000256" key="3">
    <source>
        <dbReference type="ARBA" id="ARBA00023080"/>
    </source>
</evidence>
<dbReference type="InterPro" id="IPR029001">
    <property type="entry name" value="ITPase-like_fam"/>
</dbReference>
<comment type="caution">
    <text evidence="5">The sequence shown here is derived from an EMBL/GenBank/DDBJ whole genome shotgun (WGS) entry which is preliminary data.</text>
</comment>
<comment type="caution">
    <text evidence="4">Lacks conserved residue(s) required for the propagation of feature annotation.</text>
</comment>
<dbReference type="GO" id="GO:0036221">
    <property type="term" value="F:UTP diphosphatase activity"/>
    <property type="evidence" value="ECO:0007669"/>
    <property type="project" value="RHEA"/>
</dbReference>
<name>A6GES4_9BACT</name>
<dbReference type="Proteomes" id="UP000005801">
    <property type="component" value="Unassembled WGS sequence"/>
</dbReference>
<comment type="catalytic activity">
    <reaction evidence="4">
        <text>dTTP + H2O = dTMP + diphosphate + H(+)</text>
        <dbReference type="Rhea" id="RHEA:28534"/>
        <dbReference type="ChEBI" id="CHEBI:15377"/>
        <dbReference type="ChEBI" id="CHEBI:15378"/>
        <dbReference type="ChEBI" id="CHEBI:33019"/>
        <dbReference type="ChEBI" id="CHEBI:37568"/>
        <dbReference type="ChEBI" id="CHEBI:63528"/>
        <dbReference type="EC" id="3.6.1.9"/>
    </reaction>
</comment>
<dbReference type="HAMAP" id="MF_00528">
    <property type="entry name" value="Maf"/>
    <property type="match status" value="1"/>
</dbReference>
<comment type="subcellular location">
    <subcellularLocation>
        <location evidence="4">Cytoplasm</location>
    </subcellularLocation>
</comment>
<dbReference type="SUPFAM" id="SSF52972">
    <property type="entry name" value="ITPase-like"/>
    <property type="match status" value="1"/>
</dbReference>
<keyword evidence="6" id="KW-1185">Reference proteome</keyword>
<evidence type="ECO:0000313" key="6">
    <source>
        <dbReference type="Proteomes" id="UP000005801"/>
    </source>
</evidence>
<comment type="function">
    <text evidence="4">Nucleoside triphosphate pyrophosphatase that hydrolyzes dTTP and UTP. May have a dual role in cell division arrest and in preventing the incorporation of modified nucleotides into cellular nucleic acids.</text>
</comment>
<feature type="site" description="Important for substrate specificity" evidence="4">
    <location>
        <position position="75"/>
    </location>
</feature>
<proteinExistence type="inferred from homology"/>
<dbReference type="Gene3D" id="3.90.950.10">
    <property type="match status" value="1"/>
</dbReference>
<dbReference type="EMBL" id="ABCS01000085">
    <property type="protein sequence ID" value="EDM75657.1"/>
    <property type="molecule type" value="Genomic_DNA"/>
</dbReference>
<dbReference type="OrthoDB" id="9807767at2"/>
<comment type="catalytic activity">
    <reaction evidence="4">
        <text>UTP + H2O = UMP + diphosphate + H(+)</text>
        <dbReference type="Rhea" id="RHEA:29395"/>
        <dbReference type="ChEBI" id="CHEBI:15377"/>
        <dbReference type="ChEBI" id="CHEBI:15378"/>
        <dbReference type="ChEBI" id="CHEBI:33019"/>
        <dbReference type="ChEBI" id="CHEBI:46398"/>
        <dbReference type="ChEBI" id="CHEBI:57865"/>
        <dbReference type="EC" id="3.6.1.9"/>
    </reaction>
</comment>
<organism evidence="5 6">
    <name type="scientific">Plesiocystis pacifica SIR-1</name>
    <dbReference type="NCBI Taxonomy" id="391625"/>
    <lineage>
        <taxon>Bacteria</taxon>
        <taxon>Pseudomonadati</taxon>
        <taxon>Myxococcota</taxon>
        <taxon>Polyangia</taxon>
        <taxon>Nannocystales</taxon>
        <taxon>Nannocystaceae</taxon>
        <taxon>Plesiocystis</taxon>
    </lineage>
</organism>
<accession>A6GES4</accession>
<dbReference type="EC" id="3.6.1.9" evidence="4"/>
<dbReference type="PANTHER" id="PTHR43213">
    <property type="entry name" value="BIFUNCTIONAL DTTP/UTP PYROPHOSPHATASE/METHYLTRANSFERASE PROTEIN-RELATED"/>
    <property type="match status" value="1"/>
</dbReference>
<dbReference type="InterPro" id="IPR003697">
    <property type="entry name" value="Maf-like"/>
</dbReference>
<dbReference type="NCBIfam" id="TIGR00172">
    <property type="entry name" value="maf"/>
    <property type="match status" value="1"/>
</dbReference>
<feature type="site" description="Important for substrate specificity" evidence="4">
    <location>
        <position position="168"/>
    </location>
</feature>
<dbReference type="PANTHER" id="PTHR43213:SF5">
    <property type="entry name" value="BIFUNCTIONAL DTTP_UTP PYROPHOSPHATASE_METHYLTRANSFERASE PROTEIN-RELATED"/>
    <property type="match status" value="1"/>
</dbReference>
<dbReference type="RefSeq" id="WP_006975214.1">
    <property type="nucleotide sequence ID" value="NZ_ABCS01000085.1"/>
</dbReference>
<dbReference type="GO" id="GO:0009117">
    <property type="term" value="P:nucleotide metabolic process"/>
    <property type="evidence" value="ECO:0007669"/>
    <property type="project" value="UniProtKB-KW"/>
</dbReference>
<keyword evidence="4" id="KW-0963">Cytoplasm</keyword>
<dbReference type="AlphaFoldDB" id="A6GES4"/>
<protein>
    <recommendedName>
        <fullName evidence="4">dTTP/UTP pyrophosphatase</fullName>
        <shortName evidence="4">dTTPase/UTPase</shortName>
        <ecNumber evidence="4">3.6.1.9</ecNumber>
    </recommendedName>
    <alternativeName>
        <fullName evidence="4">Nucleoside triphosphate pyrophosphatase</fullName>
    </alternativeName>
    <alternativeName>
        <fullName evidence="4">Nucleotide pyrophosphatase</fullName>
        <shortName evidence="4">Nucleotide PPase</shortName>
    </alternativeName>
</protein>
<comment type="cofactor">
    <cofactor evidence="1 4">
        <name>a divalent metal cation</name>
        <dbReference type="ChEBI" id="CHEBI:60240"/>
    </cofactor>
</comment>